<feature type="domain" description="PLD phosphodiesterase" evidence="1">
    <location>
        <begin position="311"/>
        <end position="338"/>
    </location>
</feature>
<dbReference type="Pfam" id="PF13091">
    <property type="entry name" value="PLDc_2"/>
    <property type="match status" value="2"/>
</dbReference>
<evidence type="ECO:0000259" key="1">
    <source>
        <dbReference type="PROSITE" id="PS50035"/>
    </source>
</evidence>
<name>A0AAF0BWR7_9ACTN</name>
<dbReference type="EMBL" id="CP116942">
    <property type="protein sequence ID" value="WCO68095.1"/>
    <property type="molecule type" value="Genomic_DNA"/>
</dbReference>
<sequence length="398" mass="43453">MSHAQQHNEQEVVEGGWDPRRVFEVVLGVPATDGNRLQVLRNGDRIFPAMLEAIEGAQRSVDFLTFIYWTGDIAQTFARALADRAEAGVRVRVLLDALGSRRMDDGLIELMVDAGCEVQRFRPVDSDAELGETFHRTHRKVLVCDGTVGFTGGVGIAAEWEGDAQGPDDWRDTHYRVEGPGVDGLRAAFLQNWAETGLSLLDPGIDHLEPQGTPGSTPLQVIADGDATGPSSTGLAFHLMLAGAERRVRIATAYFTPDDDMLQHIVEASERGVEVEILVPGEHCDKSFVRWAAESDYRRLLDAGVSVCVFEPSMLHAKVMTADGRVAVIGSSNINSRSLSEDDEVIMITFDEEVVAQLDDDFDGDLGRAQALDPEDWARRGIVRRAAESVASTVSDLL</sequence>
<dbReference type="KEGG" id="ima:PO878_05075"/>
<dbReference type="PANTHER" id="PTHR21248">
    <property type="entry name" value="CARDIOLIPIN SYNTHASE"/>
    <property type="match status" value="1"/>
</dbReference>
<proteinExistence type="predicted"/>
<evidence type="ECO:0000313" key="2">
    <source>
        <dbReference type="EMBL" id="WCO68095.1"/>
    </source>
</evidence>
<dbReference type="Proteomes" id="UP001216390">
    <property type="component" value="Chromosome"/>
</dbReference>
<dbReference type="InterPro" id="IPR025202">
    <property type="entry name" value="PLD-like_dom"/>
</dbReference>
<dbReference type="InterPro" id="IPR001736">
    <property type="entry name" value="PLipase_D/transphosphatidylase"/>
</dbReference>
<evidence type="ECO:0000313" key="3">
    <source>
        <dbReference type="Proteomes" id="UP001216390"/>
    </source>
</evidence>
<dbReference type="SMART" id="SM00155">
    <property type="entry name" value="PLDc"/>
    <property type="match status" value="2"/>
</dbReference>
<dbReference type="GO" id="GO:0032049">
    <property type="term" value="P:cardiolipin biosynthetic process"/>
    <property type="evidence" value="ECO:0007669"/>
    <property type="project" value="UniProtKB-ARBA"/>
</dbReference>
<dbReference type="GO" id="GO:0030572">
    <property type="term" value="F:phosphatidyltransferase activity"/>
    <property type="evidence" value="ECO:0007669"/>
    <property type="project" value="UniProtKB-ARBA"/>
</dbReference>
<accession>A0AAF0BWR7</accession>
<dbReference type="RefSeq" id="WP_272737612.1">
    <property type="nucleotide sequence ID" value="NZ_CP116942.1"/>
</dbReference>
<dbReference type="PANTHER" id="PTHR21248:SF22">
    <property type="entry name" value="PHOSPHOLIPASE D"/>
    <property type="match status" value="1"/>
</dbReference>
<protein>
    <submittedName>
        <fullName evidence="2">Phospholipase D-like domain-containing protein</fullName>
    </submittedName>
</protein>
<dbReference type="Gene3D" id="3.30.870.10">
    <property type="entry name" value="Endonuclease Chain A"/>
    <property type="match status" value="2"/>
</dbReference>
<organism evidence="2 3">
    <name type="scientific">Iamia majanohamensis</name>
    <dbReference type="NCBI Taxonomy" id="467976"/>
    <lineage>
        <taxon>Bacteria</taxon>
        <taxon>Bacillati</taxon>
        <taxon>Actinomycetota</taxon>
        <taxon>Acidimicrobiia</taxon>
        <taxon>Acidimicrobiales</taxon>
        <taxon>Iamiaceae</taxon>
        <taxon>Iamia</taxon>
    </lineage>
</organism>
<dbReference type="PROSITE" id="PS50035">
    <property type="entry name" value="PLD"/>
    <property type="match status" value="1"/>
</dbReference>
<dbReference type="SUPFAM" id="SSF56024">
    <property type="entry name" value="Phospholipase D/nuclease"/>
    <property type="match status" value="2"/>
</dbReference>
<dbReference type="AlphaFoldDB" id="A0AAF0BWR7"/>
<dbReference type="CDD" id="cd09110">
    <property type="entry name" value="PLDc_CLS_1"/>
    <property type="match status" value="1"/>
</dbReference>
<gene>
    <name evidence="2" type="ORF">PO878_05075</name>
</gene>
<reference evidence="2" key="1">
    <citation type="submission" date="2023-01" db="EMBL/GenBank/DDBJ databases">
        <title>The diversity of Class Acidimicrobiia in South China Sea sediment environments and the proposal of Iamia marina sp. nov., a novel species of the genus Iamia.</title>
        <authorList>
            <person name="He Y."/>
            <person name="Tian X."/>
        </authorList>
    </citation>
    <scope>NUCLEOTIDE SEQUENCE</scope>
    <source>
        <strain evidence="2">DSM 19957</strain>
    </source>
</reference>
<keyword evidence="3" id="KW-1185">Reference proteome</keyword>